<sequence length="78" mass="8780">MDADRKRDARTPAEIFRAEAEAEAEQNRLCEESKHQLANRCPECGSLGSMELVDGLMRCIDCDEVVARARQLPGFGRR</sequence>
<gene>
    <name evidence="3" type="ORF">BE04_07960</name>
    <name evidence="4" type="ORF">BE18_11240</name>
    <name evidence="5" type="ORF">BE21_51285</name>
    <name evidence="2" type="ORF">SOCE836_056340</name>
</gene>
<dbReference type="Proteomes" id="UP000075502">
    <property type="component" value="Unassembled WGS sequence"/>
</dbReference>
<reference evidence="2 9" key="2">
    <citation type="submission" date="2015-09" db="EMBL/GenBank/DDBJ databases">
        <title>Sorangium comparison.</title>
        <authorList>
            <person name="Zaburannyi N."/>
            <person name="Bunk B."/>
            <person name="Overmann J."/>
            <person name="Mueller R."/>
        </authorList>
    </citation>
    <scope>NUCLEOTIDE SEQUENCE [LARGE SCALE GENOMIC DNA]</scope>
    <source>
        <strain evidence="2 9">So ce836</strain>
    </source>
</reference>
<organism evidence="5 6">
    <name type="scientific">Sorangium cellulosum</name>
    <name type="common">Polyangium cellulosum</name>
    <dbReference type="NCBI Taxonomy" id="56"/>
    <lineage>
        <taxon>Bacteria</taxon>
        <taxon>Pseudomonadati</taxon>
        <taxon>Myxococcota</taxon>
        <taxon>Polyangia</taxon>
        <taxon>Polyangiales</taxon>
        <taxon>Polyangiaceae</taxon>
        <taxon>Sorangium</taxon>
    </lineage>
</organism>
<dbReference type="Proteomes" id="UP000075515">
    <property type="component" value="Unassembled WGS sequence"/>
</dbReference>
<dbReference type="EMBL" id="JEME01002679">
    <property type="protein sequence ID" value="KYG03531.1"/>
    <property type="molecule type" value="Genomic_DNA"/>
</dbReference>
<dbReference type="RefSeq" id="WP_020737154.1">
    <property type="nucleotide sequence ID" value="NZ_CP012672.1"/>
</dbReference>
<dbReference type="EMBL" id="CP012672">
    <property type="protein sequence ID" value="AUX33474.1"/>
    <property type="molecule type" value="Genomic_DNA"/>
</dbReference>
<evidence type="ECO:0000313" key="3">
    <source>
        <dbReference type="EMBL" id="KYF60373.1"/>
    </source>
</evidence>
<dbReference type="Proteomes" id="UP000075604">
    <property type="component" value="Unassembled WGS sequence"/>
</dbReference>
<proteinExistence type="predicted"/>
<evidence type="ECO:0000313" key="8">
    <source>
        <dbReference type="Proteomes" id="UP000075604"/>
    </source>
</evidence>
<reference evidence="6 7" key="1">
    <citation type="submission" date="2014-02" db="EMBL/GenBank/DDBJ databases">
        <title>The small core and large imbalanced accessory genome model reveals a collaborative survival strategy of Sorangium cellulosum strains in nature.</title>
        <authorList>
            <person name="Han K."/>
            <person name="Peng R."/>
            <person name="Blom J."/>
            <person name="Li Y.-Z."/>
        </authorList>
    </citation>
    <scope>NUCLEOTIDE SEQUENCE [LARGE SCALE GENOMIC DNA]</scope>
    <source>
        <strain evidence="5 6">So0007-03</strain>
        <strain evidence="4 7">So0149</strain>
        <strain evidence="3 8">So0157-18</strain>
    </source>
</reference>
<evidence type="ECO:0000313" key="4">
    <source>
        <dbReference type="EMBL" id="KYG02819.1"/>
    </source>
</evidence>
<dbReference type="Proteomes" id="UP000295497">
    <property type="component" value="Chromosome"/>
</dbReference>
<dbReference type="EMBL" id="JELX01000949">
    <property type="protein sequence ID" value="KYF60373.1"/>
    <property type="molecule type" value="Genomic_DNA"/>
</dbReference>
<evidence type="ECO:0000256" key="1">
    <source>
        <dbReference type="SAM" id="MobiDB-lite"/>
    </source>
</evidence>
<name>A0A150TFT2_SORCE</name>
<evidence type="ECO:0000313" key="6">
    <source>
        <dbReference type="Proteomes" id="UP000075502"/>
    </source>
</evidence>
<accession>A0A150TFT2</accession>
<evidence type="ECO:0000313" key="2">
    <source>
        <dbReference type="EMBL" id="AUX33474.1"/>
    </source>
</evidence>
<dbReference type="AlphaFoldDB" id="A0A150TFT2"/>
<evidence type="ECO:0000313" key="5">
    <source>
        <dbReference type="EMBL" id="KYG03531.1"/>
    </source>
</evidence>
<evidence type="ECO:0000313" key="9">
    <source>
        <dbReference type="Proteomes" id="UP000295497"/>
    </source>
</evidence>
<protein>
    <submittedName>
        <fullName evidence="5">Uncharacterized protein</fullName>
    </submittedName>
</protein>
<evidence type="ECO:0000313" key="7">
    <source>
        <dbReference type="Proteomes" id="UP000075515"/>
    </source>
</evidence>
<feature type="region of interest" description="Disordered" evidence="1">
    <location>
        <begin position="1"/>
        <end position="20"/>
    </location>
</feature>
<dbReference type="EMBL" id="JEMC01000504">
    <property type="protein sequence ID" value="KYG02819.1"/>
    <property type="molecule type" value="Genomic_DNA"/>
</dbReference>